<feature type="non-terminal residue" evidence="2">
    <location>
        <position position="258"/>
    </location>
</feature>
<evidence type="ECO:0000256" key="1">
    <source>
        <dbReference type="SAM" id="Phobius"/>
    </source>
</evidence>
<dbReference type="EMBL" id="NBNE01023479">
    <property type="protein sequence ID" value="OWY90253.1"/>
    <property type="molecule type" value="Genomic_DNA"/>
</dbReference>
<reference evidence="3" key="1">
    <citation type="submission" date="2017-03" db="EMBL/GenBank/DDBJ databases">
        <title>Phytopthora megakarya and P. palmivora, two closely related causual agents of cacao black pod achieved similar genome size and gene model numbers by different mechanisms.</title>
        <authorList>
            <person name="Ali S."/>
            <person name="Shao J."/>
            <person name="Larry D.J."/>
            <person name="Kronmiller B."/>
            <person name="Shen D."/>
            <person name="Strem M.D."/>
            <person name="Melnick R.L."/>
            <person name="Guiltinan M.J."/>
            <person name="Tyler B.M."/>
            <person name="Meinhardt L.W."/>
            <person name="Bailey B.A."/>
        </authorList>
    </citation>
    <scope>NUCLEOTIDE SEQUENCE [LARGE SCALE GENOMIC DNA]</scope>
    <source>
        <strain evidence="3">zdho120</strain>
    </source>
</reference>
<comment type="caution">
    <text evidence="2">The sequence shown here is derived from an EMBL/GenBank/DDBJ whole genome shotgun (WGS) entry which is preliminary data.</text>
</comment>
<protein>
    <submittedName>
        <fullName evidence="2">Uncharacterized protein</fullName>
    </submittedName>
</protein>
<evidence type="ECO:0000313" key="2">
    <source>
        <dbReference type="EMBL" id="OWY90253.1"/>
    </source>
</evidence>
<feature type="transmembrane region" description="Helical" evidence="1">
    <location>
        <begin position="12"/>
        <end position="33"/>
    </location>
</feature>
<proteinExistence type="predicted"/>
<dbReference type="STRING" id="4795.A0A225UB67"/>
<organism evidence="2 3">
    <name type="scientific">Phytophthora megakarya</name>
    <dbReference type="NCBI Taxonomy" id="4795"/>
    <lineage>
        <taxon>Eukaryota</taxon>
        <taxon>Sar</taxon>
        <taxon>Stramenopiles</taxon>
        <taxon>Oomycota</taxon>
        <taxon>Peronosporomycetes</taxon>
        <taxon>Peronosporales</taxon>
        <taxon>Peronosporaceae</taxon>
        <taxon>Phytophthora</taxon>
    </lineage>
</organism>
<sequence>MEVKKMEVIQLLHRVVVFIIALWYVVISVQAFVASVTVLRGFEYKDLGVVAHTSALISDYTGNKTIDDSPLVQNVLAGSTTPRDDTLYLETSSNHSFIGCTDVDGFDTQIYSNTFLRFMFTAVQKHAAEGLSYIADLELITPVVDCTFDLLASSDKTVMHYEVAQQFQSGAGMLATIAAIDNMQATSVTHHFATALNYPYVTDPPFTYNVFVTMEDDNFWLFKSIPPTNSIDPTKQVRSARRMGGYIDDPIAQSNIEI</sequence>
<name>A0A225UB67_9STRA</name>
<gene>
    <name evidence="2" type="ORF">PHMEG_00041709</name>
</gene>
<dbReference type="OrthoDB" id="64243at2759"/>
<evidence type="ECO:0000313" key="3">
    <source>
        <dbReference type="Proteomes" id="UP000198211"/>
    </source>
</evidence>
<keyword evidence="1" id="KW-0472">Membrane</keyword>
<dbReference type="Proteomes" id="UP000198211">
    <property type="component" value="Unassembled WGS sequence"/>
</dbReference>
<dbReference type="AlphaFoldDB" id="A0A225UB67"/>
<keyword evidence="3" id="KW-1185">Reference proteome</keyword>
<accession>A0A225UB67</accession>
<keyword evidence="1" id="KW-0812">Transmembrane</keyword>
<keyword evidence="1" id="KW-1133">Transmembrane helix</keyword>